<dbReference type="InterPro" id="IPR009053">
    <property type="entry name" value="Prefoldin"/>
</dbReference>
<keyword evidence="2" id="KW-0143">Chaperone</keyword>
<dbReference type="STRING" id="765915.A0A1Y2HU00"/>
<dbReference type="PANTHER" id="PTHR21431:SF0">
    <property type="entry name" value="PREFOLDIN SUBUNIT 6"/>
    <property type="match status" value="1"/>
</dbReference>
<dbReference type="Gene3D" id="1.10.287.370">
    <property type="match status" value="1"/>
</dbReference>
<gene>
    <name evidence="4" type="ORF">BCR44DRAFT_141070</name>
</gene>
<comment type="similarity">
    <text evidence="1">Belongs to the prefoldin subunit beta family.</text>
</comment>
<dbReference type="GO" id="GO:0051131">
    <property type="term" value="P:chaperone-mediated protein complex assembly"/>
    <property type="evidence" value="ECO:0007669"/>
    <property type="project" value="TreeGrafter"/>
</dbReference>
<dbReference type="Proteomes" id="UP000193411">
    <property type="component" value="Unassembled WGS sequence"/>
</dbReference>
<dbReference type="AlphaFoldDB" id="A0A1Y2HU00"/>
<dbReference type="PANTHER" id="PTHR21431">
    <property type="entry name" value="PREFOLDIN SUBUNIT 6"/>
    <property type="match status" value="1"/>
</dbReference>
<dbReference type="Pfam" id="PF01920">
    <property type="entry name" value="Prefoldin_2"/>
    <property type="match status" value="1"/>
</dbReference>
<dbReference type="GO" id="GO:0006457">
    <property type="term" value="P:protein folding"/>
    <property type="evidence" value="ECO:0007669"/>
    <property type="project" value="InterPro"/>
</dbReference>
<name>A0A1Y2HU00_9FUNG</name>
<dbReference type="EMBL" id="MCFL01000010">
    <property type="protein sequence ID" value="ORZ38076.1"/>
    <property type="molecule type" value="Genomic_DNA"/>
</dbReference>
<reference evidence="4 5" key="1">
    <citation type="submission" date="2016-07" db="EMBL/GenBank/DDBJ databases">
        <title>Pervasive Adenine N6-methylation of Active Genes in Fungi.</title>
        <authorList>
            <consortium name="DOE Joint Genome Institute"/>
            <person name="Mondo S.J."/>
            <person name="Dannebaum R.O."/>
            <person name="Kuo R.C."/>
            <person name="Labutti K."/>
            <person name="Haridas S."/>
            <person name="Kuo A."/>
            <person name="Salamov A."/>
            <person name="Ahrendt S.R."/>
            <person name="Lipzen A."/>
            <person name="Sullivan W."/>
            <person name="Andreopoulos W.B."/>
            <person name="Clum A."/>
            <person name="Lindquist E."/>
            <person name="Daum C."/>
            <person name="Ramamoorthy G.K."/>
            <person name="Gryganskyi A."/>
            <person name="Culley D."/>
            <person name="Magnuson J.K."/>
            <person name="James T.Y."/>
            <person name="O'Malley M.A."/>
            <person name="Stajich J.E."/>
            <person name="Spatafora J.W."/>
            <person name="Visel A."/>
            <person name="Grigoriev I.V."/>
        </authorList>
    </citation>
    <scope>NUCLEOTIDE SEQUENCE [LARGE SCALE GENOMIC DNA]</scope>
    <source>
        <strain evidence="4 5">PL171</strain>
    </source>
</reference>
<dbReference type="GO" id="GO:0016272">
    <property type="term" value="C:prefoldin complex"/>
    <property type="evidence" value="ECO:0007669"/>
    <property type="project" value="InterPro"/>
</dbReference>
<evidence type="ECO:0000256" key="2">
    <source>
        <dbReference type="ARBA" id="ARBA00023186"/>
    </source>
</evidence>
<keyword evidence="5" id="KW-1185">Reference proteome</keyword>
<dbReference type="GO" id="GO:0051087">
    <property type="term" value="F:protein-folding chaperone binding"/>
    <property type="evidence" value="ECO:0007669"/>
    <property type="project" value="TreeGrafter"/>
</dbReference>
<accession>A0A1Y2HU00</accession>
<dbReference type="CDD" id="cd23161">
    <property type="entry name" value="Prefoldin_6"/>
    <property type="match status" value="1"/>
</dbReference>
<evidence type="ECO:0000313" key="4">
    <source>
        <dbReference type="EMBL" id="ORZ38076.1"/>
    </source>
</evidence>
<comment type="caution">
    <text evidence="4">The sequence shown here is derived from an EMBL/GenBank/DDBJ whole genome shotgun (WGS) entry which is preliminary data.</text>
</comment>
<dbReference type="GO" id="GO:0005737">
    <property type="term" value="C:cytoplasm"/>
    <property type="evidence" value="ECO:0007669"/>
    <property type="project" value="TreeGrafter"/>
</dbReference>
<evidence type="ECO:0000313" key="5">
    <source>
        <dbReference type="Proteomes" id="UP000193411"/>
    </source>
</evidence>
<sequence>MEKKFEADVKAFETMNKEYTTLVSNRQTLESQLKENELVQKEFELLDDEATVYKLIGPVLVKQEQPEAKANVKKRLEFIRGEIDRAEKSIKDLSAKMDKTKMELMAMQSEIQKRKNPSA</sequence>
<organism evidence="4 5">
    <name type="scientific">Catenaria anguillulae PL171</name>
    <dbReference type="NCBI Taxonomy" id="765915"/>
    <lineage>
        <taxon>Eukaryota</taxon>
        <taxon>Fungi</taxon>
        <taxon>Fungi incertae sedis</taxon>
        <taxon>Blastocladiomycota</taxon>
        <taxon>Blastocladiomycetes</taxon>
        <taxon>Blastocladiales</taxon>
        <taxon>Catenariaceae</taxon>
        <taxon>Catenaria</taxon>
    </lineage>
</organism>
<protein>
    <submittedName>
        <fullName evidence="4">Prefoldin</fullName>
    </submittedName>
</protein>
<evidence type="ECO:0000256" key="1">
    <source>
        <dbReference type="ARBA" id="ARBA00008045"/>
    </source>
</evidence>
<keyword evidence="3" id="KW-0175">Coiled coil</keyword>
<dbReference type="OrthoDB" id="248120at2759"/>
<dbReference type="GO" id="GO:0051082">
    <property type="term" value="F:unfolded protein binding"/>
    <property type="evidence" value="ECO:0007669"/>
    <property type="project" value="InterPro"/>
</dbReference>
<feature type="coiled-coil region" evidence="3">
    <location>
        <begin position="29"/>
        <end position="110"/>
    </location>
</feature>
<dbReference type="FunFam" id="1.10.287.370:FF:000003">
    <property type="entry name" value="Prefoldin subunit 6"/>
    <property type="match status" value="1"/>
</dbReference>
<evidence type="ECO:0000256" key="3">
    <source>
        <dbReference type="SAM" id="Coils"/>
    </source>
</evidence>
<dbReference type="SUPFAM" id="SSF46579">
    <property type="entry name" value="Prefoldin"/>
    <property type="match status" value="1"/>
</dbReference>
<proteinExistence type="inferred from homology"/>
<dbReference type="InterPro" id="IPR002777">
    <property type="entry name" value="PFD_beta-like"/>
</dbReference>